<keyword evidence="3" id="KW-1185">Reference proteome</keyword>
<dbReference type="STRING" id="1280952.HJA_01145"/>
<feature type="transmembrane region" description="Helical" evidence="1">
    <location>
        <begin position="99"/>
        <end position="120"/>
    </location>
</feature>
<accession>A0A059FKQ1</accession>
<sequence>MTRNWKQWLRLILAVLFAPILAAGLVAALLAIIMVPDLVFQTEIDSATSRPATAPEIMASLFGFGAIGGAMGIVLGWPAMILGGLPVHAWLVRKGRTDWLPYALIGLGVGTITMLIYFLATGSWRDPMGLLDGGPLLLSGPLTGFLAASLFWLIRLPPRIPAP</sequence>
<dbReference type="AlphaFoldDB" id="A0A059FKQ1"/>
<dbReference type="EMBL" id="ARYJ01000001">
    <property type="protein sequence ID" value="KCZ91101.1"/>
    <property type="molecule type" value="Genomic_DNA"/>
</dbReference>
<name>A0A059FKQ1_9PROT</name>
<gene>
    <name evidence="2" type="ORF">HJA_01145</name>
</gene>
<evidence type="ECO:0000313" key="2">
    <source>
        <dbReference type="EMBL" id="KCZ91101.1"/>
    </source>
</evidence>
<feature type="transmembrane region" description="Helical" evidence="1">
    <location>
        <begin position="12"/>
        <end position="35"/>
    </location>
</feature>
<evidence type="ECO:0000256" key="1">
    <source>
        <dbReference type="SAM" id="Phobius"/>
    </source>
</evidence>
<proteinExistence type="predicted"/>
<dbReference type="OrthoDB" id="7620030at2"/>
<keyword evidence="1" id="KW-0472">Membrane</keyword>
<keyword evidence="1" id="KW-1133">Transmembrane helix</keyword>
<dbReference type="PATRIC" id="fig|1280952.3.peg.234"/>
<keyword evidence="1" id="KW-0812">Transmembrane</keyword>
<dbReference type="Proteomes" id="UP000024816">
    <property type="component" value="Unassembled WGS sequence"/>
</dbReference>
<feature type="transmembrane region" description="Helical" evidence="1">
    <location>
        <begin position="61"/>
        <end position="87"/>
    </location>
</feature>
<reference evidence="2 3" key="1">
    <citation type="journal article" date="2014" name="Antonie Van Leeuwenhoek">
        <title>Hyphomonas beringensis sp. nov. and Hyphomonas chukchiensis sp. nov., isolated from surface seawater of the Bering Sea and Chukchi Sea.</title>
        <authorList>
            <person name="Li C."/>
            <person name="Lai Q."/>
            <person name="Li G."/>
            <person name="Dong C."/>
            <person name="Wang J."/>
            <person name="Liao Y."/>
            <person name="Shao Z."/>
        </authorList>
    </citation>
    <scope>NUCLEOTIDE SEQUENCE [LARGE SCALE GENOMIC DNA]</scope>
    <source>
        <strain evidence="2 3">VP2</strain>
    </source>
</reference>
<feature type="transmembrane region" description="Helical" evidence="1">
    <location>
        <begin position="136"/>
        <end position="154"/>
    </location>
</feature>
<dbReference type="RefSeq" id="WP_035577174.1">
    <property type="nucleotide sequence ID" value="NZ_ARYJ01000001.1"/>
</dbReference>
<protein>
    <submittedName>
        <fullName evidence="2">Uncharacterized protein</fullName>
    </submittedName>
</protein>
<organism evidence="2 3">
    <name type="scientific">Hyphomonas jannaschiana VP2</name>
    <dbReference type="NCBI Taxonomy" id="1280952"/>
    <lineage>
        <taxon>Bacteria</taxon>
        <taxon>Pseudomonadati</taxon>
        <taxon>Pseudomonadota</taxon>
        <taxon>Alphaproteobacteria</taxon>
        <taxon>Hyphomonadales</taxon>
        <taxon>Hyphomonadaceae</taxon>
        <taxon>Hyphomonas</taxon>
    </lineage>
</organism>
<evidence type="ECO:0000313" key="3">
    <source>
        <dbReference type="Proteomes" id="UP000024816"/>
    </source>
</evidence>
<comment type="caution">
    <text evidence="2">The sequence shown here is derived from an EMBL/GenBank/DDBJ whole genome shotgun (WGS) entry which is preliminary data.</text>
</comment>